<evidence type="ECO:0000256" key="1">
    <source>
        <dbReference type="SAM" id="Phobius"/>
    </source>
</evidence>
<proteinExistence type="predicted"/>
<organism evidence="2 3">
    <name type="scientific">Candidatus Mediterraneibacter pullicola</name>
    <dbReference type="NCBI Taxonomy" id="2838682"/>
    <lineage>
        <taxon>Bacteria</taxon>
        <taxon>Bacillati</taxon>
        <taxon>Bacillota</taxon>
        <taxon>Clostridia</taxon>
        <taxon>Lachnospirales</taxon>
        <taxon>Lachnospiraceae</taxon>
        <taxon>Mediterraneibacter</taxon>
    </lineage>
</organism>
<comment type="caution">
    <text evidence="2">The sequence shown here is derived from an EMBL/GenBank/DDBJ whole genome shotgun (WGS) entry which is preliminary data.</text>
</comment>
<feature type="transmembrane region" description="Helical" evidence="1">
    <location>
        <begin position="128"/>
        <end position="154"/>
    </location>
</feature>
<dbReference type="Proteomes" id="UP000824223">
    <property type="component" value="Unassembled WGS sequence"/>
</dbReference>
<dbReference type="InterPro" id="IPR021359">
    <property type="entry name" value="DUF2812"/>
</dbReference>
<reference evidence="2" key="2">
    <citation type="submission" date="2021-04" db="EMBL/GenBank/DDBJ databases">
        <authorList>
            <person name="Gilroy R."/>
        </authorList>
    </citation>
    <scope>NUCLEOTIDE SEQUENCE</scope>
    <source>
        <strain evidence="2">ChiSjej2B20-11307</strain>
    </source>
</reference>
<sequence>MKSQKEQRRFKRIFKYYRYIESDAFAQYLHEMSLKGWHFKEWKFWLEFEKGESQDIEYAVEVFPKGSEMDVKPGMDAEEYAEYCRAAGWELVDGRRRFCIFRKISEITLPIVTEEERFSNICRAEWRWCLLSLLTTGVVYGTSAVRFTGSAFVIMLFSNAILFTLLTLALLPVYEVLQCIGMAVWQVKAWRKIRRGQRPVYGKRREMYVLYAIMILMLARLTFVWGSEGTAGSAVVLWIWIGIIMAVLAGLWFYRPSRRENWVLQLVAGLGIGIILFGGLSASLTGGSMDREEMLSAAQKLPLVLTDYSRTDEEITFSYYEERSSILGTMLSGTI</sequence>
<dbReference type="AlphaFoldDB" id="A0A9D2KKC2"/>
<feature type="transmembrane region" description="Helical" evidence="1">
    <location>
        <begin position="266"/>
        <end position="286"/>
    </location>
</feature>
<protein>
    <submittedName>
        <fullName evidence="2">DUF2812 domain-containing protein</fullName>
    </submittedName>
</protein>
<keyword evidence="1" id="KW-0472">Membrane</keyword>
<feature type="transmembrane region" description="Helical" evidence="1">
    <location>
        <begin position="231"/>
        <end position="254"/>
    </location>
</feature>
<evidence type="ECO:0000313" key="2">
    <source>
        <dbReference type="EMBL" id="HJA06647.1"/>
    </source>
</evidence>
<feature type="transmembrane region" description="Helical" evidence="1">
    <location>
        <begin position="208"/>
        <end position="225"/>
    </location>
</feature>
<accession>A0A9D2KKC2</accession>
<dbReference type="EMBL" id="DXAK01000029">
    <property type="protein sequence ID" value="HJA06647.1"/>
    <property type="molecule type" value="Genomic_DNA"/>
</dbReference>
<dbReference type="Pfam" id="PF11193">
    <property type="entry name" value="DUF2812"/>
    <property type="match status" value="1"/>
</dbReference>
<keyword evidence="1" id="KW-1133">Transmembrane helix</keyword>
<evidence type="ECO:0000313" key="3">
    <source>
        <dbReference type="Proteomes" id="UP000824223"/>
    </source>
</evidence>
<reference evidence="2" key="1">
    <citation type="journal article" date="2021" name="PeerJ">
        <title>Extensive microbial diversity within the chicken gut microbiome revealed by metagenomics and culture.</title>
        <authorList>
            <person name="Gilroy R."/>
            <person name="Ravi A."/>
            <person name="Getino M."/>
            <person name="Pursley I."/>
            <person name="Horton D.L."/>
            <person name="Alikhan N.F."/>
            <person name="Baker D."/>
            <person name="Gharbi K."/>
            <person name="Hall N."/>
            <person name="Watson M."/>
            <person name="Adriaenssens E.M."/>
            <person name="Foster-Nyarko E."/>
            <person name="Jarju S."/>
            <person name="Secka A."/>
            <person name="Antonio M."/>
            <person name="Oren A."/>
            <person name="Chaudhuri R.R."/>
            <person name="La Ragione R."/>
            <person name="Hildebrand F."/>
            <person name="Pallen M.J."/>
        </authorList>
    </citation>
    <scope>NUCLEOTIDE SEQUENCE</scope>
    <source>
        <strain evidence="2">ChiSjej2B20-11307</strain>
    </source>
</reference>
<keyword evidence="1" id="KW-0812">Transmembrane</keyword>
<feature type="transmembrane region" description="Helical" evidence="1">
    <location>
        <begin position="160"/>
        <end position="187"/>
    </location>
</feature>
<feature type="non-terminal residue" evidence="2">
    <location>
        <position position="335"/>
    </location>
</feature>
<gene>
    <name evidence="2" type="ORF">H9798_05795</name>
</gene>
<name>A0A9D2KKC2_9FIRM</name>